<comment type="subcellular location">
    <subcellularLocation>
        <location evidence="1">Cell membrane</location>
        <topology evidence="1">Multi-pass membrane protein</topology>
    </subcellularLocation>
</comment>
<feature type="transmembrane region" description="Helical" evidence="7">
    <location>
        <begin position="117"/>
        <end position="143"/>
    </location>
</feature>
<evidence type="ECO:0000256" key="2">
    <source>
        <dbReference type="ARBA" id="ARBA00022448"/>
    </source>
</evidence>
<accession>A0A9X2BL85</accession>
<dbReference type="InterPro" id="IPR036259">
    <property type="entry name" value="MFS_trans_sf"/>
</dbReference>
<keyword evidence="3" id="KW-1003">Cell membrane</keyword>
<keyword evidence="5 7" id="KW-1133">Transmembrane helix</keyword>
<evidence type="ECO:0000256" key="5">
    <source>
        <dbReference type="ARBA" id="ARBA00022989"/>
    </source>
</evidence>
<dbReference type="CDD" id="cd06173">
    <property type="entry name" value="MFS_MefA_like"/>
    <property type="match status" value="1"/>
</dbReference>
<evidence type="ECO:0000313" key="8">
    <source>
        <dbReference type="EMBL" id="MCK8142314.1"/>
    </source>
</evidence>
<comment type="caution">
    <text evidence="8">The sequence shown here is derived from an EMBL/GenBank/DDBJ whole genome shotgun (WGS) entry which is preliminary data.</text>
</comment>
<dbReference type="AlphaFoldDB" id="A0A9X2BL85"/>
<dbReference type="SUPFAM" id="SSF103473">
    <property type="entry name" value="MFS general substrate transporter"/>
    <property type="match status" value="1"/>
</dbReference>
<feature type="transmembrane region" description="Helical" evidence="7">
    <location>
        <begin position="53"/>
        <end position="73"/>
    </location>
</feature>
<evidence type="ECO:0000313" key="9">
    <source>
        <dbReference type="Proteomes" id="UP001139260"/>
    </source>
</evidence>
<feature type="transmembrane region" description="Helical" evidence="7">
    <location>
        <begin position="235"/>
        <end position="259"/>
    </location>
</feature>
<gene>
    <name evidence="8" type="ORF">MW871_10465</name>
</gene>
<feature type="transmembrane region" description="Helical" evidence="7">
    <location>
        <begin position="85"/>
        <end position="105"/>
    </location>
</feature>
<feature type="transmembrane region" description="Helical" evidence="7">
    <location>
        <begin position="20"/>
        <end position="41"/>
    </location>
</feature>
<feature type="transmembrane region" description="Helical" evidence="7">
    <location>
        <begin position="383"/>
        <end position="407"/>
    </location>
</feature>
<evidence type="ECO:0000256" key="1">
    <source>
        <dbReference type="ARBA" id="ARBA00004651"/>
    </source>
</evidence>
<feature type="transmembrane region" description="Helical" evidence="7">
    <location>
        <begin position="271"/>
        <end position="293"/>
    </location>
</feature>
<evidence type="ECO:0000256" key="7">
    <source>
        <dbReference type="SAM" id="Phobius"/>
    </source>
</evidence>
<dbReference type="PANTHER" id="PTHR23513:SF9">
    <property type="entry name" value="ENTEROBACTIN EXPORTER ENTS"/>
    <property type="match status" value="1"/>
</dbReference>
<keyword evidence="6 7" id="KW-0472">Membrane</keyword>
<dbReference type="GO" id="GO:0005886">
    <property type="term" value="C:plasma membrane"/>
    <property type="evidence" value="ECO:0007669"/>
    <property type="project" value="UniProtKB-SubCell"/>
</dbReference>
<feature type="transmembrane region" description="Helical" evidence="7">
    <location>
        <begin position="182"/>
        <end position="201"/>
    </location>
</feature>
<reference evidence="8" key="1">
    <citation type="submission" date="2022-04" db="EMBL/GenBank/DDBJ databases">
        <title>Flavobacterium pygoscelis sp. nov. isolated from Chinstrap chick (Pygoscelis antarcticus).</title>
        <authorList>
            <person name="Irgang R."/>
            <person name="Poblete-Morales M."/>
            <person name="Avendano-Herrera R."/>
        </authorList>
    </citation>
    <scope>NUCLEOTIDE SEQUENCE</scope>
    <source>
        <strain evidence="8">I-SCBP12n</strain>
    </source>
</reference>
<feature type="transmembrane region" description="Helical" evidence="7">
    <location>
        <begin position="305"/>
        <end position="330"/>
    </location>
</feature>
<dbReference type="RefSeq" id="WP_248428466.1">
    <property type="nucleotide sequence ID" value="NZ_JALNUB010000005.1"/>
</dbReference>
<dbReference type="EMBL" id="JALNUB010000005">
    <property type="protein sequence ID" value="MCK8142314.1"/>
    <property type="molecule type" value="Genomic_DNA"/>
</dbReference>
<keyword evidence="9" id="KW-1185">Reference proteome</keyword>
<dbReference type="Gene3D" id="1.20.1250.20">
    <property type="entry name" value="MFS general substrate transporter like domains"/>
    <property type="match status" value="1"/>
</dbReference>
<evidence type="ECO:0000256" key="3">
    <source>
        <dbReference type="ARBA" id="ARBA00022475"/>
    </source>
</evidence>
<organism evidence="8 9">
    <name type="scientific">Flavobacterium pygoscelis</name>
    <dbReference type="NCBI Taxonomy" id="2893176"/>
    <lineage>
        <taxon>Bacteria</taxon>
        <taxon>Pseudomonadati</taxon>
        <taxon>Bacteroidota</taxon>
        <taxon>Flavobacteriia</taxon>
        <taxon>Flavobacteriales</taxon>
        <taxon>Flavobacteriaceae</taxon>
        <taxon>Flavobacterium</taxon>
    </lineage>
</organism>
<dbReference type="Pfam" id="PF05977">
    <property type="entry name" value="MFS_3"/>
    <property type="match status" value="1"/>
</dbReference>
<name>A0A9X2BL85_9FLAO</name>
<keyword evidence="2" id="KW-0813">Transport</keyword>
<protein>
    <submittedName>
        <fullName evidence="8">MFS transporter</fullName>
    </submittedName>
</protein>
<sequence length="426" mass="46197">MSTEIKQKKDPYAALRFKEFNTFLLLRFAMVFAWSMQFIIIEWQVYSITKDPLSLGIIGLMEVIPAISLALFAGHVVDQKEKKGLLVKCILAFSVISFGLFLLTWPVVIGDISTQSILYSIYFLVFLGGLVRAFLGPTIFSLLSLIVPKKVYPNAATWSSSVWQIASVAGPALAGFSITLIGVHWSMCTVFACSLFALLALSQIKKKPILNPKIGEPVMQSLSEGIKFVFNNKTVLGAITLDMVAVLFGGAIALLPIFAQDILKVGPEGFGFLRAAPAVGAFLTMIITAYVPLSKNAGLKLLAAIFAFGICIIVFGLSTIFWVSLIALFFSGVFDGISVVIRQTILQLKTPDHMRGRVSAVNSMFVGSSNELGAFESGLTARLMGTVTAVVFGGTMTLIVVLTTGIISPTFRKLDLRKDLEEHENG</sequence>
<feature type="transmembrane region" description="Helical" evidence="7">
    <location>
        <begin position="155"/>
        <end position="176"/>
    </location>
</feature>
<evidence type="ECO:0000256" key="6">
    <source>
        <dbReference type="ARBA" id="ARBA00023136"/>
    </source>
</evidence>
<proteinExistence type="predicted"/>
<keyword evidence="4 7" id="KW-0812">Transmembrane</keyword>
<dbReference type="PANTHER" id="PTHR23513">
    <property type="entry name" value="INTEGRAL MEMBRANE EFFLUX PROTEIN-RELATED"/>
    <property type="match status" value="1"/>
</dbReference>
<dbReference type="Proteomes" id="UP001139260">
    <property type="component" value="Unassembled WGS sequence"/>
</dbReference>
<evidence type="ECO:0000256" key="4">
    <source>
        <dbReference type="ARBA" id="ARBA00022692"/>
    </source>
</evidence>
<dbReference type="InterPro" id="IPR010290">
    <property type="entry name" value="TM_effector"/>
</dbReference>